<dbReference type="PANTHER" id="PTHR48090">
    <property type="entry name" value="UNDECAPRENYL-PHOSPHATE 4-DEOXY-4-FORMAMIDO-L-ARABINOSE TRANSFERASE-RELATED"/>
    <property type="match status" value="1"/>
</dbReference>
<evidence type="ECO:0000256" key="7">
    <source>
        <dbReference type="ARBA" id="ARBA00023136"/>
    </source>
</evidence>
<dbReference type="GO" id="GO:0004582">
    <property type="term" value="F:dolichyl-phosphate beta-D-mannosyltransferase activity"/>
    <property type="evidence" value="ECO:0007669"/>
    <property type="project" value="UniProtKB-EC"/>
</dbReference>
<accession>A0ABS4SW02</accession>
<evidence type="ECO:0000256" key="3">
    <source>
        <dbReference type="ARBA" id="ARBA00022679"/>
    </source>
</evidence>
<dbReference type="SUPFAM" id="SSF53448">
    <property type="entry name" value="Nucleotide-diphospho-sugar transferases"/>
    <property type="match status" value="1"/>
</dbReference>
<keyword evidence="4" id="KW-0812">Transmembrane</keyword>
<comment type="caution">
    <text evidence="9">The sequence shown here is derived from an EMBL/GenBank/DDBJ whole genome shotgun (WGS) entry which is preliminary data.</text>
</comment>
<dbReference type="CDD" id="cd04179">
    <property type="entry name" value="DPM_DPG-synthase_like"/>
    <property type="match status" value="1"/>
</dbReference>
<evidence type="ECO:0000313" key="10">
    <source>
        <dbReference type="Proteomes" id="UP000781958"/>
    </source>
</evidence>
<evidence type="ECO:0000259" key="8">
    <source>
        <dbReference type="Pfam" id="PF00535"/>
    </source>
</evidence>
<keyword evidence="5" id="KW-0448">Lipopolysaccharide biosynthesis</keyword>
<evidence type="ECO:0000256" key="6">
    <source>
        <dbReference type="ARBA" id="ARBA00022989"/>
    </source>
</evidence>
<keyword evidence="6" id="KW-1133">Transmembrane helix</keyword>
<dbReference type="InterPro" id="IPR001173">
    <property type="entry name" value="Glyco_trans_2-like"/>
</dbReference>
<dbReference type="EMBL" id="JAGINP010000034">
    <property type="protein sequence ID" value="MBP2296735.1"/>
    <property type="molecule type" value="Genomic_DNA"/>
</dbReference>
<evidence type="ECO:0000313" key="9">
    <source>
        <dbReference type="EMBL" id="MBP2296735.1"/>
    </source>
</evidence>
<proteinExistence type="predicted"/>
<evidence type="ECO:0000256" key="1">
    <source>
        <dbReference type="ARBA" id="ARBA00022475"/>
    </source>
</evidence>
<dbReference type="Pfam" id="PF00535">
    <property type="entry name" value="Glycos_transf_2"/>
    <property type="match status" value="1"/>
</dbReference>
<evidence type="ECO:0000256" key="5">
    <source>
        <dbReference type="ARBA" id="ARBA00022985"/>
    </source>
</evidence>
<sequence>MSVLSEGRPPVRLSVVVPVFNEADNVLPLLEEIERALTPVGAFEVVYVDDGSSDDTLARLAPVVAAGRLRLVRHLNRSGQSAAVRTGVKAARGEWIATLDGDGQNDPADIPNLFALVAKGGPDAPVLVGGLRKKRKDTLSKRLASKFANAVRQSFLQDGCTDSGCGLKLFRRDAFLDLPFFGAMHRFLPALFRAHGHPVAYVPVNHRPRERGVSKYNNWRRGLIGVVDLLGVYWLKRRTALSASVETAAAPADRKAEPAVAGEP</sequence>
<dbReference type="InterPro" id="IPR029044">
    <property type="entry name" value="Nucleotide-diphossugar_trans"/>
</dbReference>
<dbReference type="EC" id="2.4.1.83" evidence="9"/>
<dbReference type="PANTHER" id="PTHR48090:SF3">
    <property type="entry name" value="UNDECAPRENYL-PHOSPHATE 4-DEOXY-4-FORMAMIDO-L-ARABINOSE TRANSFERASE"/>
    <property type="match status" value="1"/>
</dbReference>
<organism evidence="9 10">
    <name type="scientific">Azospirillum rugosum</name>
    <dbReference type="NCBI Taxonomy" id="416170"/>
    <lineage>
        <taxon>Bacteria</taxon>
        <taxon>Pseudomonadati</taxon>
        <taxon>Pseudomonadota</taxon>
        <taxon>Alphaproteobacteria</taxon>
        <taxon>Rhodospirillales</taxon>
        <taxon>Azospirillaceae</taxon>
        <taxon>Azospirillum</taxon>
    </lineage>
</organism>
<keyword evidence="7" id="KW-0472">Membrane</keyword>
<evidence type="ECO:0000256" key="2">
    <source>
        <dbReference type="ARBA" id="ARBA00022676"/>
    </source>
</evidence>
<dbReference type="Proteomes" id="UP000781958">
    <property type="component" value="Unassembled WGS sequence"/>
</dbReference>
<keyword evidence="2 9" id="KW-0328">Glycosyltransferase</keyword>
<feature type="domain" description="Glycosyltransferase 2-like" evidence="8">
    <location>
        <begin position="14"/>
        <end position="175"/>
    </location>
</feature>
<keyword evidence="3 9" id="KW-0808">Transferase</keyword>
<keyword evidence="10" id="KW-1185">Reference proteome</keyword>
<reference evidence="9 10" key="1">
    <citation type="submission" date="2021-03" db="EMBL/GenBank/DDBJ databases">
        <title>Genomic Encyclopedia of Type Strains, Phase III (KMG-III): the genomes of soil and plant-associated and newly described type strains.</title>
        <authorList>
            <person name="Whitman W."/>
        </authorList>
    </citation>
    <scope>NUCLEOTIDE SEQUENCE [LARGE SCALE GENOMIC DNA]</scope>
    <source>
        <strain evidence="9 10">IMMIB AFH-6</strain>
    </source>
</reference>
<dbReference type="InterPro" id="IPR050256">
    <property type="entry name" value="Glycosyltransferase_2"/>
</dbReference>
<dbReference type="Gene3D" id="3.90.550.10">
    <property type="entry name" value="Spore Coat Polysaccharide Biosynthesis Protein SpsA, Chain A"/>
    <property type="match status" value="1"/>
</dbReference>
<name>A0ABS4SW02_9PROT</name>
<keyword evidence="1" id="KW-1003">Cell membrane</keyword>
<gene>
    <name evidence="9" type="ORF">J2851_006553</name>
</gene>
<protein>
    <submittedName>
        <fullName evidence="9">Dolichol-phosphate mannosyltransferase</fullName>
        <ecNumber evidence="9">2.4.1.83</ecNumber>
    </submittedName>
</protein>
<evidence type="ECO:0000256" key="4">
    <source>
        <dbReference type="ARBA" id="ARBA00022692"/>
    </source>
</evidence>